<feature type="transmembrane region" description="Helical" evidence="8">
    <location>
        <begin position="412"/>
        <end position="433"/>
    </location>
</feature>
<evidence type="ECO:0000256" key="7">
    <source>
        <dbReference type="ARBA" id="ARBA00023136"/>
    </source>
</evidence>
<dbReference type="Proteomes" id="UP001164718">
    <property type="component" value="Chromosome"/>
</dbReference>
<evidence type="ECO:0000256" key="4">
    <source>
        <dbReference type="ARBA" id="ARBA00022692"/>
    </source>
</evidence>
<dbReference type="InterPro" id="IPR003445">
    <property type="entry name" value="Cat_transpt"/>
</dbReference>
<organism evidence="9 10">
    <name type="scientific">Fervidibacillus albus</name>
    <dbReference type="NCBI Taxonomy" id="2980026"/>
    <lineage>
        <taxon>Bacteria</taxon>
        <taxon>Bacillati</taxon>
        <taxon>Bacillota</taxon>
        <taxon>Bacilli</taxon>
        <taxon>Bacillales</taxon>
        <taxon>Bacillaceae</taxon>
        <taxon>Fervidibacillus</taxon>
    </lineage>
</organism>
<dbReference type="RefSeq" id="WP_275419109.1">
    <property type="nucleotide sequence ID" value="NZ_CP106878.1"/>
</dbReference>
<dbReference type="GO" id="GO:0030001">
    <property type="term" value="P:metal ion transport"/>
    <property type="evidence" value="ECO:0007669"/>
    <property type="project" value="UniProtKB-ARBA"/>
</dbReference>
<reference evidence="9" key="1">
    <citation type="submission" date="2022-09" db="EMBL/GenBank/DDBJ databases">
        <title>Complete Genomes of Fervidibacillus albus and Fervidibacillus halotolerans isolated from tidal flat sediments.</title>
        <authorList>
            <person name="Kwon K.K."/>
            <person name="Yang S.-H."/>
            <person name="Park M.J."/>
            <person name="Oh H.-M."/>
        </authorList>
    </citation>
    <scope>NUCLEOTIDE SEQUENCE</scope>
    <source>
        <strain evidence="9">MEBiC13591</strain>
    </source>
</reference>
<keyword evidence="7 8" id="KW-0472">Membrane</keyword>
<keyword evidence="5 8" id="KW-1133">Transmembrane helix</keyword>
<sequence>MWEKIKAKTNKLTPAQVIVGYYLLAVSISAMLLSLPMARKAEAPWSFIDSIFTAVSAVSVTGLSTVNVSETFTTFGIFILILVLQVGGIGIMTIGTFFWLIFRKRIGFRERRLIMVDQNQISFAGLVKLLKQLVVIFIGIEVVGSLILGTYFLHYFTDWKEAYLQGIFASVSAMTNAGFDITGASMKPFATDYFVQFILMVLIILGAIGFPVLVEVKNFLLHRRETDRPVFSLFTKITTYMYFVLVIVGMALFLLFEYNGIVKEHVWHQSILYSLFQSVSARSGGLVTIDITELSEATQFLLSGLMFIGASPSSVGGGIRTTTFALNLLFLYNFAKGNPSIKLFHREIYEQDVRKALLVFLFATMICFSSVLALTFTEEHSLMAIIFEVTSAFGTSGMSMGITADLSIFGKIVIMLLMFIGRVGILSFVFMIGGKEKKENYHFPKERIIIG</sequence>
<feature type="transmembrane region" description="Helical" evidence="8">
    <location>
        <begin position="193"/>
        <end position="216"/>
    </location>
</feature>
<dbReference type="EMBL" id="CP106878">
    <property type="protein sequence ID" value="WAA11284.1"/>
    <property type="molecule type" value="Genomic_DNA"/>
</dbReference>
<feature type="transmembrane region" description="Helical" evidence="8">
    <location>
        <begin position="315"/>
        <end position="335"/>
    </location>
</feature>
<evidence type="ECO:0000256" key="3">
    <source>
        <dbReference type="ARBA" id="ARBA00022475"/>
    </source>
</evidence>
<evidence type="ECO:0000313" key="9">
    <source>
        <dbReference type="EMBL" id="WAA11284.1"/>
    </source>
</evidence>
<dbReference type="GO" id="GO:0008324">
    <property type="term" value="F:monoatomic cation transmembrane transporter activity"/>
    <property type="evidence" value="ECO:0007669"/>
    <property type="project" value="InterPro"/>
</dbReference>
<feature type="transmembrane region" description="Helical" evidence="8">
    <location>
        <begin position="133"/>
        <end position="153"/>
    </location>
</feature>
<evidence type="ECO:0000256" key="6">
    <source>
        <dbReference type="ARBA" id="ARBA00023065"/>
    </source>
</evidence>
<evidence type="ECO:0000256" key="2">
    <source>
        <dbReference type="ARBA" id="ARBA00022448"/>
    </source>
</evidence>
<accession>A0A9E8LXB5</accession>
<feature type="transmembrane region" description="Helical" evidence="8">
    <location>
        <begin position="356"/>
        <end position="376"/>
    </location>
</feature>
<proteinExistence type="predicted"/>
<feature type="transmembrane region" description="Helical" evidence="8">
    <location>
        <begin position="15"/>
        <end position="35"/>
    </location>
</feature>
<keyword evidence="10" id="KW-1185">Reference proteome</keyword>
<evidence type="ECO:0000256" key="8">
    <source>
        <dbReference type="SAM" id="Phobius"/>
    </source>
</evidence>
<keyword evidence="6" id="KW-0406">Ion transport</keyword>
<gene>
    <name evidence="9" type="ORF">OE104_07520</name>
</gene>
<comment type="subcellular location">
    <subcellularLocation>
        <location evidence="1">Cell membrane</location>
        <topology evidence="1">Multi-pass membrane protein</topology>
    </subcellularLocation>
</comment>
<name>A0A9E8LXB5_9BACI</name>
<evidence type="ECO:0000313" key="10">
    <source>
        <dbReference type="Proteomes" id="UP001164718"/>
    </source>
</evidence>
<feature type="transmembrane region" description="Helical" evidence="8">
    <location>
        <begin position="237"/>
        <end position="256"/>
    </location>
</feature>
<protein>
    <submittedName>
        <fullName evidence="9">TrkH family potassium uptake protein</fullName>
    </submittedName>
</protein>
<evidence type="ECO:0000256" key="5">
    <source>
        <dbReference type="ARBA" id="ARBA00022989"/>
    </source>
</evidence>
<evidence type="ECO:0000256" key="1">
    <source>
        <dbReference type="ARBA" id="ARBA00004651"/>
    </source>
</evidence>
<dbReference type="PANTHER" id="PTHR32024:SF4">
    <property type="entry name" value="KTR SYSTEM POTASSIUM UPTAKE PROTEIN D"/>
    <property type="match status" value="1"/>
</dbReference>
<dbReference type="PANTHER" id="PTHR32024">
    <property type="entry name" value="TRK SYSTEM POTASSIUM UPTAKE PROTEIN TRKG-RELATED"/>
    <property type="match status" value="1"/>
</dbReference>
<dbReference type="AlphaFoldDB" id="A0A9E8LXB5"/>
<dbReference type="Pfam" id="PF02386">
    <property type="entry name" value="TrkH"/>
    <property type="match status" value="1"/>
</dbReference>
<feature type="transmembrane region" description="Helical" evidence="8">
    <location>
        <begin position="75"/>
        <end position="102"/>
    </location>
</feature>
<keyword evidence="2" id="KW-0813">Transport</keyword>
<keyword evidence="3" id="KW-1003">Cell membrane</keyword>
<feature type="transmembrane region" description="Helical" evidence="8">
    <location>
        <begin position="47"/>
        <end position="69"/>
    </location>
</feature>
<keyword evidence="4 8" id="KW-0812">Transmembrane</keyword>
<dbReference type="KEGG" id="faf:OE104_07520"/>
<dbReference type="GO" id="GO:0005886">
    <property type="term" value="C:plasma membrane"/>
    <property type="evidence" value="ECO:0007669"/>
    <property type="project" value="UniProtKB-SubCell"/>
</dbReference>